<dbReference type="CDD" id="cd00077">
    <property type="entry name" value="HDc"/>
    <property type="match status" value="1"/>
</dbReference>
<dbReference type="Gene3D" id="1.10.3210.10">
    <property type="entry name" value="Hypothetical protein af1432"/>
    <property type="match status" value="1"/>
</dbReference>
<dbReference type="InterPro" id="IPR002912">
    <property type="entry name" value="ACT_dom"/>
</dbReference>
<name>A0ABT6PYX5_9PROT</name>
<comment type="caution">
    <text evidence="9">The sequence shown here is derived from an EMBL/GenBank/DDBJ whole genome shotgun (WGS) entry which is preliminary data.</text>
</comment>
<dbReference type="InterPro" id="IPR012676">
    <property type="entry name" value="TGS-like"/>
</dbReference>
<dbReference type="CDD" id="cd01668">
    <property type="entry name" value="TGS_RSH"/>
    <property type="match status" value="1"/>
</dbReference>
<evidence type="ECO:0000256" key="6">
    <source>
        <dbReference type="RuleBase" id="RU003847"/>
    </source>
</evidence>
<dbReference type="InterPro" id="IPR045600">
    <property type="entry name" value="RelA/SpoT_AH_RIS"/>
</dbReference>
<dbReference type="PANTHER" id="PTHR21262:SF36">
    <property type="entry name" value="BIFUNCTIONAL (P)PPGPP SYNTHASE_HYDROLASE SPOT"/>
    <property type="match status" value="1"/>
</dbReference>
<dbReference type="Pfam" id="PF13291">
    <property type="entry name" value="ACT_4"/>
    <property type="match status" value="1"/>
</dbReference>
<accession>A0ABT6PYX5</accession>
<evidence type="ECO:0000313" key="10">
    <source>
        <dbReference type="Proteomes" id="UP001431634"/>
    </source>
</evidence>
<dbReference type="RefSeq" id="WP_281447219.1">
    <property type="nucleotide sequence ID" value="NZ_JASBAO010000001.1"/>
</dbReference>
<sequence length="758" mass="85553">MDNIHIPIALSESDHIDCEGLIRHIRKYDPDADVSIVEKAFKVAFKAHEKQFRDNGAPYIIHPLAVANILAHLRVDIASIVVGLLHDTIEDTEVTREFLEKEFGIIIADLVDGVTKLTRLELQSDRTKQAENFRKLVLAMSKDIRVLIVKLADRLHNMRTLHYVQRLDRKQRIARETMDIYAPLAERIGMDNVKTELQNIAFSVLEPEADASIRARLVFLRGQGADIIEEVCRELKAVCQKSGIKNVEVTGREKSCYSIWEKMNRRQVTFEQLSDIMAFRIVVDTKEDCYTALGIVHSSYPVVAGRFKDYISAPKANGYQSIHTGVTLRQPRNQRIEIQIRTQEMHDIAENGVASHWIYKQLPVMNNADQNKVNNDTSEIAPKLKKLRWVQDLLDILEDSSAPDEFLENTKLELYQDQVFCFTPKGELIQLPRGATPVDFAYAVHSQVGDRCVGAKVNGRLVPLRHQLRNGDQVEVMTAREGNPSPSWERFVVTGKARARIRHYVSAQQKEIKIETGRVALAKAFRQEGIDGSQKILETILKPLKLASVTDLYIAVGNNSLSAKDVVYTAYPELRPTKRAPRFVPGLSEKSKTFNNTNSSDQHRSIVPLRGMGKGITVHFAGCCHPLPGDEIVGIVATGKGITIHRKECPTLSSFSATPERFMDMNWDYDIIAHADSKKNYIGRIKVVSENDKDILAVIANRTAQYDGGILNLKIINRHIDFIEILLDLEVRDIHHLNSVILGLQMAKGIVHVERSQS</sequence>
<dbReference type="Gene3D" id="3.30.460.10">
    <property type="entry name" value="Beta Polymerase, domain 2"/>
    <property type="match status" value="1"/>
</dbReference>
<dbReference type="InterPro" id="IPR007685">
    <property type="entry name" value="RelA_SpoT"/>
</dbReference>
<comment type="catalytic activity">
    <reaction evidence="5">
        <text>GTP + ATP = guanosine 3'-diphosphate 5'-triphosphate + AMP</text>
        <dbReference type="Rhea" id="RHEA:22088"/>
        <dbReference type="ChEBI" id="CHEBI:30616"/>
        <dbReference type="ChEBI" id="CHEBI:37565"/>
        <dbReference type="ChEBI" id="CHEBI:142410"/>
        <dbReference type="ChEBI" id="CHEBI:456215"/>
        <dbReference type="EC" id="2.7.6.5"/>
    </reaction>
</comment>
<evidence type="ECO:0000256" key="2">
    <source>
        <dbReference type="ARBA" id="ARBA00014315"/>
    </source>
</evidence>
<dbReference type="Proteomes" id="UP001431634">
    <property type="component" value="Unassembled WGS sequence"/>
</dbReference>
<organism evidence="9 10">
    <name type="scientific">Commensalibacter oyaizuii</name>
    <dbReference type="NCBI Taxonomy" id="3043873"/>
    <lineage>
        <taxon>Bacteria</taxon>
        <taxon>Pseudomonadati</taxon>
        <taxon>Pseudomonadota</taxon>
        <taxon>Alphaproteobacteria</taxon>
        <taxon>Acetobacterales</taxon>
        <taxon>Acetobacteraceae</taxon>
    </lineage>
</organism>
<dbReference type="InterPro" id="IPR043519">
    <property type="entry name" value="NT_sf"/>
</dbReference>
<protein>
    <recommendedName>
        <fullName evidence="2">GTP pyrophosphokinase rsh</fullName>
        <ecNumber evidence="1">2.7.6.5</ecNumber>
    </recommendedName>
    <alternativeName>
        <fullName evidence="4">(p)ppGpp synthase</fullName>
    </alternativeName>
    <alternativeName>
        <fullName evidence="3">ATP:GTP 3'-pyrophosphotransferase</fullName>
    </alternativeName>
</protein>
<dbReference type="InterPro" id="IPR012675">
    <property type="entry name" value="Beta-grasp_dom_sf"/>
</dbReference>
<evidence type="ECO:0000256" key="3">
    <source>
        <dbReference type="ARBA" id="ARBA00029754"/>
    </source>
</evidence>
<evidence type="ECO:0000256" key="4">
    <source>
        <dbReference type="ARBA" id="ARBA00032407"/>
    </source>
</evidence>
<keyword evidence="9" id="KW-0808">Transferase</keyword>
<dbReference type="GO" id="GO:0008728">
    <property type="term" value="F:GTP diphosphokinase activity"/>
    <property type="evidence" value="ECO:0007669"/>
    <property type="project" value="UniProtKB-EC"/>
</dbReference>
<reference evidence="9" key="1">
    <citation type="submission" date="2023-05" db="EMBL/GenBank/DDBJ databases">
        <title>Whole genome sequence of Commensalibacter sp.</title>
        <authorList>
            <person name="Charoenyingcharoen P."/>
            <person name="Yukphan P."/>
        </authorList>
    </citation>
    <scope>NUCLEOTIDE SEQUENCE</scope>
    <source>
        <strain evidence="9">TBRC 16381</strain>
    </source>
</reference>
<dbReference type="SMART" id="SM00954">
    <property type="entry name" value="RelA_SpoT"/>
    <property type="match status" value="1"/>
</dbReference>
<dbReference type="InterPro" id="IPR003607">
    <property type="entry name" value="HD/PDEase_dom"/>
</dbReference>
<dbReference type="InterPro" id="IPR006674">
    <property type="entry name" value="HD_domain"/>
</dbReference>
<dbReference type="Pfam" id="PF13328">
    <property type="entry name" value="HD_4"/>
    <property type="match status" value="1"/>
</dbReference>
<keyword evidence="10" id="KW-1185">Reference proteome</keyword>
<comment type="similarity">
    <text evidence="6">Belongs to the relA/spoT family.</text>
</comment>
<dbReference type="SMART" id="SM00471">
    <property type="entry name" value="HDc"/>
    <property type="match status" value="1"/>
</dbReference>
<dbReference type="NCBIfam" id="TIGR00691">
    <property type="entry name" value="spoT_relA"/>
    <property type="match status" value="1"/>
</dbReference>
<dbReference type="Gene3D" id="3.10.20.30">
    <property type="match status" value="1"/>
</dbReference>
<dbReference type="PANTHER" id="PTHR21262">
    <property type="entry name" value="GUANOSINE-3',5'-BIS DIPHOSPHATE 3'-PYROPHOSPHOHYDROLASE"/>
    <property type="match status" value="1"/>
</dbReference>
<dbReference type="CDD" id="cd05399">
    <property type="entry name" value="NT_Rel-Spo_like"/>
    <property type="match status" value="1"/>
</dbReference>
<evidence type="ECO:0000256" key="5">
    <source>
        <dbReference type="ARBA" id="ARBA00048244"/>
    </source>
</evidence>
<dbReference type="SUPFAM" id="SSF81301">
    <property type="entry name" value="Nucleotidyltransferase"/>
    <property type="match status" value="1"/>
</dbReference>
<dbReference type="Pfam" id="PF19296">
    <property type="entry name" value="RelA_AH_RIS"/>
    <property type="match status" value="1"/>
</dbReference>
<dbReference type="Gene3D" id="3.30.70.260">
    <property type="match status" value="1"/>
</dbReference>
<comment type="function">
    <text evidence="6">In eubacteria ppGpp (guanosine 3'-diphosphate 5'-diphosphate) is a mediator of the stringent response that coordinates a variety of cellular activities in response to changes in nutritional abundance.</text>
</comment>
<proteinExistence type="inferred from homology"/>
<dbReference type="SUPFAM" id="SSF109604">
    <property type="entry name" value="HD-domain/PDEase-like"/>
    <property type="match status" value="1"/>
</dbReference>
<dbReference type="EMBL" id="JASBAO010000001">
    <property type="protein sequence ID" value="MDI2090061.1"/>
    <property type="molecule type" value="Genomic_DNA"/>
</dbReference>
<dbReference type="EC" id="2.7.6.5" evidence="1"/>
<evidence type="ECO:0000259" key="8">
    <source>
        <dbReference type="PROSITE" id="PS51880"/>
    </source>
</evidence>
<gene>
    <name evidence="9" type="ORF">QJV27_01475</name>
</gene>
<dbReference type="PROSITE" id="PS51831">
    <property type="entry name" value="HD"/>
    <property type="match status" value="1"/>
</dbReference>
<dbReference type="InterPro" id="IPR004811">
    <property type="entry name" value="RelA/Spo_fam"/>
</dbReference>
<dbReference type="SUPFAM" id="SSF81271">
    <property type="entry name" value="TGS-like"/>
    <property type="match status" value="1"/>
</dbReference>
<feature type="domain" description="HD" evidence="7">
    <location>
        <begin position="59"/>
        <end position="158"/>
    </location>
</feature>
<dbReference type="InterPro" id="IPR033655">
    <property type="entry name" value="TGS_RelA/SpoT"/>
</dbReference>
<dbReference type="PROSITE" id="PS51880">
    <property type="entry name" value="TGS"/>
    <property type="match status" value="1"/>
</dbReference>
<dbReference type="Pfam" id="PF04607">
    <property type="entry name" value="RelA_SpoT"/>
    <property type="match status" value="1"/>
</dbReference>
<dbReference type="Pfam" id="PF02824">
    <property type="entry name" value="TGS"/>
    <property type="match status" value="1"/>
</dbReference>
<dbReference type="InterPro" id="IPR004095">
    <property type="entry name" value="TGS"/>
</dbReference>
<evidence type="ECO:0000259" key="7">
    <source>
        <dbReference type="PROSITE" id="PS51831"/>
    </source>
</evidence>
<evidence type="ECO:0000313" key="9">
    <source>
        <dbReference type="EMBL" id="MDI2090061.1"/>
    </source>
</evidence>
<feature type="domain" description="TGS" evidence="8">
    <location>
        <begin position="413"/>
        <end position="478"/>
    </location>
</feature>
<evidence type="ECO:0000256" key="1">
    <source>
        <dbReference type="ARBA" id="ARBA00013251"/>
    </source>
</evidence>